<dbReference type="InterPro" id="IPR029063">
    <property type="entry name" value="SAM-dependent_MTases_sf"/>
</dbReference>
<evidence type="ECO:0000313" key="9">
    <source>
        <dbReference type="Proteomes" id="UP000321039"/>
    </source>
</evidence>
<evidence type="ECO:0000256" key="6">
    <source>
        <dbReference type="ARBA" id="ARBA00022691"/>
    </source>
</evidence>
<dbReference type="GO" id="GO:0008176">
    <property type="term" value="F:tRNA (guanine(46)-N7)-methyltransferase activity"/>
    <property type="evidence" value="ECO:0007669"/>
    <property type="project" value="UniProtKB-EC"/>
</dbReference>
<evidence type="ECO:0000256" key="1">
    <source>
        <dbReference type="ARBA" id="ARBA00000142"/>
    </source>
</evidence>
<keyword evidence="9" id="KW-1185">Reference proteome</keyword>
<comment type="caution">
    <text evidence="8">The sequence shown here is derived from an EMBL/GenBank/DDBJ whole genome shotgun (WGS) entry which is preliminary data.</text>
</comment>
<dbReference type="EMBL" id="VRZA01000007">
    <property type="protein sequence ID" value="TXS90695.1"/>
    <property type="molecule type" value="Genomic_DNA"/>
</dbReference>
<keyword evidence="6" id="KW-0949">S-adenosyl-L-methionine</keyword>
<keyword evidence="5 8" id="KW-0808">Transferase</keyword>
<evidence type="ECO:0000256" key="4">
    <source>
        <dbReference type="ARBA" id="ARBA00022603"/>
    </source>
</evidence>
<dbReference type="RefSeq" id="WP_148069693.1">
    <property type="nucleotide sequence ID" value="NZ_VRZA01000007.1"/>
</dbReference>
<evidence type="ECO:0000313" key="8">
    <source>
        <dbReference type="EMBL" id="TXS90695.1"/>
    </source>
</evidence>
<evidence type="ECO:0000256" key="3">
    <source>
        <dbReference type="ARBA" id="ARBA00011977"/>
    </source>
</evidence>
<organism evidence="8 9">
    <name type="scientific">Parahaliea maris</name>
    <dbReference type="NCBI Taxonomy" id="2716870"/>
    <lineage>
        <taxon>Bacteria</taxon>
        <taxon>Pseudomonadati</taxon>
        <taxon>Pseudomonadota</taxon>
        <taxon>Gammaproteobacteria</taxon>
        <taxon>Cellvibrionales</taxon>
        <taxon>Halieaceae</taxon>
        <taxon>Parahaliea</taxon>
    </lineage>
</organism>
<evidence type="ECO:0000256" key="7">
    <source>
        <dbReference type="ARBA" id="ARBA00022694"/>
    </source>
</evidence>
<dbReference type="InterPro" id="IPR003358">
    <property type="entry name" value="tRNA_(Gua-N-7)_MeTrfase_Trmb"/>
</dbReference>
<keyword evidence="7" id="KW-0819">tRNA processing</keyword>
<protein>
    <recommendedName>
        <fullName evidence="3">tRNA (guanine(46)-N(7))-methyltransferase</fullName>
        <ecNumber evidence="3">2.1.1.33</ecNumber>
    </recommendedName>
</protein>
<evidence type="ECO:0000256" key="2">
    <source>
        <dbReference type="ARBA" id="ARBA00003015"/>
    </source>
</evidence>
<name>A0A5C8ZQS7_9GAMM</name>
<dbReference type="SUPFAM" id="SSF53335">
    <property type="entry name" value="S-adenosyl-L-methionine-dependent methyltransferases"/>
    <property type="match status" value="1"/>
</dbReference>
<dbReference type="EC" id="2.1.1.33" evidence="3"/>
<dbReference type="Proteomes" id="UP000321039">
    <property type="component" value="Unassembled WGS sequence"/>
</dbReference>
<gene>
    <name evidence="8" type="ORF">FV139_17090</name>
</gene>
<dbReference type="Gene3D" id="3.40.50.150">
    <property type="entry name" value="Vaccinia Virus protein VP39"/>
    <property type="match status" value="1"/>
</dbReference>
<reference evidence="8 9" key="1">
    <citation type="submission" date="2019-08" db="EMBL/GenBank/DDBJ databases">
        <title>Parahaliea maris sp. nov., isolated from the surface seawater.</title>
        <authorList>
            <person name="Liu Y."/>
        </authorList>
    </citation>
    <scope>NUCLEOTIDE SEQUENCE [LARGE SCALE GENOMIC DNA]</scope>
    <source>
        <strain evidence="8 9">HSLHS9</strain>
    </source>
</reference>
<evidence type="ECO:0000256" key="5">
    <source>
        <dbReference type="ARBA" id="ARBA00022679"/>
    </source>
</evidence>
<sequence length="214" mass="24436">MQANSRAVNSSQAWTHPRLPELVRRHLAEPWRKPVAPFNREAFAALEQRLAAEPRSLVLDSFCGTGQSTALLAARYPNHLVVGVDKSAQRLQRHAGGEFDNYLLLRAECEGIWQLLLERGCTVDHHYLLYPNPWPKPGHVQRRIHGHASLPLLLQLGGRVELRSNWQLYVEEFGLAMTLAGRQGRIERVSGDPPLTLFEEKYRKSGHPLWRYRG</sequence>
<dbReference type="PROSITE" id="PS51625">
    <property type="entry name" value="SAM_MT_TRMB"/>
    <property type="match status" value="1"/>
</dbReference>
<accession>A0A5C8ZQS7</accession>
<proteinExistence type="predicted"/>
<keyword evidence="4 8" id="KW-0489">Methyltransferase</keyword>
<dbReference type="AlphaFoldDB" id="A0A5C8ZQS7"/>
<dbReference type="Pfam" id="PF02390">
    <property type="entry name" value="Methyltransf_4"/>
    <property type="match status" value="1"/>
</dbReference>
<comment type="catalytic activity">
    <reaction evidence="1">
        <text>guanosine(46) in tRNA + S-adenosyl-L-methionine = N(7)-methylguanosine(46) in tRNA + S-adenosyl-L-homocysteine</text>
        <dbReference type="Rhea" id="RHEA:42708"/>
        <dbReference type="Rhea" id="RHEA-COMP:10188"/>
        <dbReference type="Rhea" id="RHEA-COMP:10189"/>
        <dbReference type="ChEBI" id="CHEBI:57856"/>
        <dbReference type="ChEBI" id="CHEBI:59789"/>
        <dbReference type="ChEBI" id="CHEBI:74269"/>
        <dbReference type="ChEBI" id="CHEBI:74480"/>
        <dbReference type="EC" id="2.1.1.33"/>
    </reaction>
</comment>
<comment type="function">
    <text evidence="2">Catalyzes the formation of N(7)-methylguanine at position 46 (m7G46) in tRNA.</text>
</comment>